<feature type="transmembrane region" description="Helical" evidence="2">
    <location>
        <begin position="36"/>
        <end position="59"/>
    </location>
</feature>
<feature type="region of interest" description="Disordered" evidence="1">
    <location>
        <begin position="132"/>
        <end position="172"/>
    </location>
</feature>
<evidence type="ECO:0000313" key="4">
    <source>
        <dbReference type="Proteomes" id="UP000238164"/>
    </source>
</evidence>
<keyword evidence="2" id="KW-0812">Transmembrane</keyword>
<dbReference type="RefSeq" id="WP_105185190.1">
    <property type="nucleotide sequence ID" value="NZ_BAAAGO010000064.1"/>
</dbReference>
<evidence type="ECO:0008006" key="5">
    <source>
        <dbReference type="Google" id="ProtNLM"/>
    </source>
</evidence>
<dbReference type="Pfam" id="PF09534">
    <property type="entry name" value="Trp_oprn_chp"/>
    <property type="match status" value="1"/>
</dbReference>
<protein>
    <recommendedName>
        <fullName evidence="5">Tryptophan-associated transmembrane protein (Trp_oprn_chp)</fullName>
    </recommendedName>
</protein>
<dbReference type="KEGG" id="mgg:MPLG2_1082"/>
<dbReference type="Proteomes" id="UP000238164">
    <property type="component" value="Chromosome 1"/>
</dbReference>
<proteinExistence type="predicted"/>
<dbReference type="EMBL" id="LT985188">
    <property type="protein sequence ID" value="SPD86118.1"/>
    <property type="molecule type" value="Genomic_DNA"/>
</dbReference>
<evidence type="ECO:0000256" key="1">
    <source>
        <dbReference type="SAM" id="MobiDB-lite"/>
    </source>
</evidence>
<organism evidence="3 4">
    <name type="scientific">Micropruina glycogenica</name>
    <dbReference type="NCBI Taxonomy" id="75385"/>
    <lineage>
        <taxon>Bacteria</taxon>
        <taxon>Bacillati</taxon>
        <taxon>Actinomycetota</taxon>
        <taxon>Actinomycetes</taxon>
        <taxon>Propionibacteriales</taxon>
        <taxon>Nocardioidaceae</taxon>
        <taxon>Micropruina</taxon>
    </lineage>
</organism>
<dbReference type="AlphaFoldDB" id="A0A2N9JF32"/>
<gene>
    <name evidence="3" type="ORF">MPLG2_1082</name>
</gene>
<feature type="transmembrane region" description="Helical" evidence="2">
    <location>
        <begin position="105"/>
        <end position="127"/>
    </location>
</feature>
<keyword evidence="4" id="KW-1185">Reference proteome</keyword>
<feature type="compositionally biased region" description="Basic and acidic residues" evidence="1">
    <location>
        <begin position="157"/>
        <end position="172"/>
    </location>
</feature>
<evidence type="ECO:0000256" key="2">
    <source>
        <dbReference type="SAM" id="Phobius"/>
    </source>
</evidence>
<name>A0A2N9JF32_9ACTN</name>
<feature type="transmembrane region" description="Helical" evidence="2">
    <location>
        <begin position="66"/>
        <end position="85"/>
    </location>
</feature>
<accession>A0A2N9JF32</accession>
<sequence length="172" mass="16936">MRAAALGLLWGGAFVALVASGQSWYAAGTSTATGSAATSGAALVLVLAALAGAFLNTLLRATARRIVGGLVALLLAGAAVVALNASAPTTLSSSTLTDAAVTPTAWRWVYVVGVVLALAGAVLALFARPGAARPSATPDPALDAWKSLDAGADPTAADERVTGGEGPRDQQQ</sequence>
<reference evidence="3 4" key="1">
    <citation type="submission" date="2018-02" db="EMBL/GenBank/DDBJ databases">
        <authorList>
            <person name="Cohen D.B."/>
            <person name="Kent A.D."/>
        </authorList>
    </citation>
    <scope>NUCLEOTIDE SEQUENCE [LARGE SCALE GENOMIC DNA]</scope>
    <source>
        <strain evidence="3">1</strain>
    </source>
</reference>
<keyword evidence="2" id="KW-1133">Transmembrane helix</keyword>
<dbReference type="InterPro" id="IPR019051">
    <property type="entry name" value="Trp_biosyn_TM_oprn/chp"/>
</dbReference>
<keyword evidence="2" id="KW-0472">Membrane</keyword>
<evidence type="ECO:0000313" key="3">
    <source>
        <dbReference type="EMBL" id="SPD86118.1"/>
    </source>
</evidence>